<feature type="signal peptide" evidence="1">
    <location>
        <begin position="1"/>
        <end position="22"/>
    </location>
</feature>
<proteinExistence type="predicted"/>
<keyword evidence="1" id="KW-0732">Signal</keyword>
<evidence type="ECO:0000313" key="2">
    <source>
        <dbReference type="EMBL" id="UOM51877.1"/>
    </source>
</evidence>
<dbReference type="EMBL" id="CP094929">
    <property type="protein sequence ID" value="UOM51877.1"/>
    <property type="molecule type" value="Genomic_DNA"/>
</dbReference>
<keyword evidence="3" id="KW-1185">Reference proteome</keyword>
<accession>A0ABY4DDI0</accession>
<evidence type="ECO:0000256" key="1">
    <source>
        <dbReference type="SAM" id="SignalP"/>
    </source>
</evidence>
<dbReference type="Proteomes" id="UP000829708">
    <property type="component" value="Chromosome"/>
</dbReference>
<dbReference type="InterPro" id="IPR011250">
    <property type="entry name" value="OMP/PagP_B-barrel"/>
</dbReference>
<dbReference type="SUPFAM" id="SSF56925">
    <property type="entry name" value="OMPA-like"/>
    <property type="match status" value="1"/>
</dbReference>
<gene>
    <name evidence="2" type="ORF">MUG09_03685</name>
</gene>
<dbReference type="RefSeq" id="WP_244773706.1">
    <property type="nucleotide sequence ID" value="NZ_CP094929.1"/>
</dbReference>
<organism evidence="2 3">
    <name type="scientific">Sphaerochaeta associata</name>
    <dbReference type="NCBI Taxonomy" id="1129264"/>
    <lineage>
        <taxon>Bacteria</taxon>
        <taxon>Pseudomonadati</taxon>
        <taxon>Spirochaetota</taxon>
        <taxon>Spirochaetia</taxon>
        <taxon>Spirochaetales</taxon>
        <taxon>Sphaerochaetaceae</taxon>
        <taxon>Sphaerochaeta</taxon>
    </lineage>
</organism>
<sequence length="183" mass="20291">MHKKLLVLILAVMVVFAGFLSAEEAAEEEYAPSKFDIGVIMNYSYADLQEQNFNAYVPALRFQLNVKPWLGFSVTGYSRGQEYLSLVAEVVLRAPLGIIEPYFATGPGYLLAFTDDASESGTSNFAYNFRAGFDINITDWLSVGPGITLLIPDVNDFFNNISTLDKQYLKDTCLIGVGAKLRF</sequence>
<name>A0ABY4DDI0_9SPIR</name>
<evidence type="ECO:0008006" key="4">
    <source>
        <dbReference type="Google" id="ProtNLM"/>
    </source>
</evidence>
<protein>
    <recommendedName>
        <fullName evidence="4">Outer membrane protein beta-barrel domain-containing protein</fullName>
    </recommendedName>
</protein>
<evidence type="ECO:0000313" key="3">
    <source>
        <dbReference type="Proteomes" id="UP000829708"/>
    </source>
</evidence>
<feature type="chain" id="PRO_5047193632" description="Outer membrane protein beta-barrel domain-containing protein" evidence="1">
    <location>
        <begin position="23"/>
        <end position="183"/>
    </location>
</feature>
<reference evidence="3" key="1">
    <citation type="journal article" date="2024" name="J Bioinform Genom">
        <title>Complete genome sequence of the type strain bacterium Sphaerochaeta associata GLS2t (VKM B-2742)t.</title>
        <authorList>
            <person name="Troshina O.Y."/>
            <person name="Tepeeva A.N."/>
            <person name="Arzamasceva V.O."/>
            <person name="Whitman W.B."/>
            <person name="Varghese N."/>
            <person name="Shapiro N."/>
            <person name="Woyke T."/>
            <person name="Kripides N.C."/>
            <person name="Vasilenko O.V."/>
        </authorList>
    </citation>
    <scope>NUCLEOTIDE SEQUENCE [LARGE SCALE GENOMIC DNA]</scope>
    <source>
        <strain evidence="3">GLS2T</strain>
    </source>
</reference>